<name>A0A7I9XUN8_9MYCO</name>
<dbReference type="InterPro" id="IPR036412">
    <property type="entry name" value="HAD-like_sf"/>
</dbReference>
<protein>
    <submittedName>
        <fullName evidence="1">Haloacid dehalogenase</fullName>
    </submittedName>
</protein>
<dbReference type="SUPFAM" id="SSF56784">
    <property type="entry name" value="HAD-like"/>
    <property type="match status" value="1"/>
</dbReference>
<reference evidence="1 2" key="1">
    <citation type="journal article" date="2019" name="Emerg. Microbes Infect.">
        <title>Comprehensive subspecies identification of 175 nontuberculous mycobacteria species based on 7547 genomic profiles.</title>
        <authorList>
            <person name="Matsumoto Y."/>
            <person name="Kinjo T."/>
            <person name="Motooka D."/>
            <person name="Nabeya D."/>
            <person name="Jung N."/>
            <person name="Uechi K."/>
            <person name="Horii T."/>
            <person name="Iida T."/>
            <person name="Fujita J."/>
            <person name="Nakamura S."/>
        </authorList>
    </citation>
    <scope>NUCLEOTIDE SEQUENCE [LARGE SCALE GENOMIC DNA]</scope>
    <source>
        <strain evidence="1 2">JCM 17322</strain>
    </source>
</reference>
<dbReference type="EMBL" id="BLKW01000002">
    <property type="protein sequence ID" value="GFG73076.1"/>
    <property type="molecule type" value="Genomic_DNA"/>
</dbReference>
<dbReference type="Gene3D" id="1.10.150.240">
    <property type="entry name" value="Putative phosphatase, domain 2"/>
    <property type="match status" value="1"/>
</dbReference>
<keyword evidence="2" id="KW-1185">Reference proteome</keyword>
<dbReference type="InterPro" id="IPR023198">
    <property type="entry name" value="PGP-like_dom2"/>
</dbReference>
<dbReference type="PANTHER" id="PTHR42896">
    <property type="entry name" value="XYLULOSE-1,5-BISPHOSPHATE (XUBP) PHOSPHATASE"/>
    <property type="match status" value="1"/>
</dbReference>
<dbReference type="GO" id="GO:0016787">
    <property type="term" value="F:hydrolase activity"/>
    <property type="evidence" value="ECO:0007669"/>
    <property type="project" value="InterPro"/>
</dbReference>
<dbReference type="AlphaFoldDB" id="A0A7I9XUN8"/>
<proteinExistence type="predicted"/>
<dbReference type="InterPro" id="IPR023214">
    <property type="entry name" value="HAD_sf"/>
</dbReference>
<comment type="caution">
    <text evidence="1">The sequence shown here is derived from an EMBL/GenBank/DDBJ whole genome shotgun (WGS) entry which is preliminary data.</text>
</comment>
<dbReference type="Proteomes" id="UP000465361">
    <property type="component" value="Unassembled WGS sequence"/>
</dbReference>
<gene>
    <name evidence="1" type="ORF">MBOT_04410</name>
</gene>
<dbReference type="Pfam" id="PF13419">
    <property type="entry name" value="HAD_2"/>
    <property type="match status" value="1"/>
</dbReference>
<dbReference type="PANTHER" id="PTHR42896:SF2">
    <property type="entry name" value="CBBY-LIKE PROTEIN"/>
    <property type="match status" value="1"/>
</dbReference>
<dbReference type="Gene3D" id="3.40.50.1000">
    <property type="entry name" value="HAD superfamily/HAD-like"/>
    <property type="match status" value="1"/>
</dbReference>
<organism evidence="1 2">
    <name type="scientific">Mycobacterium botniense</name>
    <dbReference type="NCBI Taxonomy" id="84962"/>
    <lineage>
        <taxon>Bacteria</taxon>
        <taxon>Bacillati</taxon>
        <taxon>Actinomycetota</taxon>
        <taxon>Actinomycetes</taxon>
        <taxon>Mycobacteriales</taxon>
        <taxon>Mycobacteriaceae</taxon>
        <taxon>Mycobacterium</taxon>
    </lineage>
</organism>
<accession>A0A7I9XUN8</accession>
<dbReference type="InterPro" id="IPR041492">
    <property type="entry name" value="HAD_2"/>
</dbReference>
<sequence length="267" mass="28613">MRTVPMQTRPARTFWWDRARPGDADVEPLRAVLFDAETALVDLERDAQRVAYNAAFDAHDLDISWGVEEYGRLLRIADEHQRVASALGARGFGAWADTLAARVCATQKAIVGERILDGDIAARPGLVDLVMGLFVAGTWVGVVSTCRRSWVEALVRNVVGEGLVETIVTGDDADRPGDVELYRLALWELGITPESALAVTGSGRGLAAALAVGLPTVVVTTDYSACQNFTGAAALRSGYDGADPLVAAGCQQLHRQWVLAQKRLGTA</sequence>
<evidence type="ECO:0000313" key="2">
    <source>
        <dbReference type="Proteomes" id="UP000465361"/>
    </source>
</evidence>
<evidence type="ECO:0000313" key="1">
    <source>
        <dbReference type="EMBL" id="GFG73076.1"/>
    </source>
</evidence>
<dbReference type="InterPro" id="IPR044999">
    <property type="entry name" value="CbbY-like"/>
</dbReference>
<dbReference type="RefSeq" id="WP_246216572.1">
    <property type="nucleotide sequence ID" value="NZ_BLKW01000002.1"/>
</dbReference>